<dbReference type="Proteomes" id="UP000008068">
    <property type="component" value="Unassembled WGS sequence"/>
</dbReference>
<dbReference type="SUPFAM" id="SSF54695">
    <property type="entry name" value="POZ domain"/>
    <property type="match status" value="1"/>
</dbReference>
<name>G0MX19_CAEBE</name>
<dbReference type="OrthoDB" id="2342932at2759"/>
<dbReference type="Gene3D" id="3.30.710.10">
    <property type="entry name" value="Potassium Channel Kv1.1, Chain A"/>
    <property type="match status" value="1"/>
</dbReference>
<evidence type="ECO:0000313" key="3">
    <source>
        <dbReference type="Proteomes" id="UP000008068"/>
    </source>
</evidence>
<gene>
    <name evidence="2" type="ORF">CAEBREN_15546</name>
</gene>
<reference evidence="3" key="1">
    <citation type="submission" date="2011-07" db="EMBL/GenBank/DDBJ databases">
        <authorList>
            <consortium name="Caenorhabditis brenneri Sequencing and Analysis Consortium"/>
            <person name="Wilson R.K."/>
        </authorList>
    </citation>
    <scope>NUCLEOTIDE SEQUENCE [LARGE SCALE GENOMIC DNA]</scope>
    <source>
        <strain evidence="3">PB2801</strain>
    </source>
</reference>
<protein>
    <recommendedName>
        <fullName evidence="4">SKP1 component POZ domain-containing protein</fullName>
    </recommendedName>
</protein>
<accession>G0MX19</accession>
<evidence type="ECO:0000313" key="2">
    <source>
        <dbReference type="EMBL" id="EGT46763.1"/>
    </source>
</evidence>
<organism evidence="3">
    <name type="scientific">Caenorhabditis brenneri</name>
    <name type="common">Nematode worm</name>
    <dbReference type="NCBI Taxonomy" id="135651"/>
    <lineage>
        <taxon>Eukaryota</taxon>
        <taxon>Metazoa</taxon>
        <taxon>Ecdysozoa</taxon>
        <taxon>Nematoda</taxon>
        <taxon>Chromadorea</taxon>
        <taxon>Rhabditida</taxon>
        <taxon>Rhabditina</taxon>
        <taxon>Rhabditomorpha</taxon>
        <taxon>Rhabditoidea</taxon>
        <taxon>Rhabditidae</taxon>
        <taxon>Peloderinae</taxon>
        <taxon>Caenorhabditis</taxon>
    </lineage>
</organism>
<dbReference type="EMBL" id="GL379818">
    <property type="protein sequence ID" value="EGT46763.1"/>
    <property type="molecule type" value="Genomic_DNA"/>
</dbReference>
<evidence type="ECO:0000256" key="1">
    <source>
        <dbReference type="ARBA" id="ARBA00009993"/>
    </source>
</evidence>
<keyword evidence="3" id="KW-1185">Reference proteome</keyword>
<dbReference type="InterPro" id="IPR011333">
    <property type="entry name" value="SKP1/BTB/POZ_sf"/>
</dbReference>
<sequence>MAAEQLDVVPHAADDSPERFYKLVSRDGVEFQVSERAVRHSELLIRLFAILNIGPGNEEAFMLNYHTGRTLNMLFQWLDHYKDDPILLNNNPEALNNVEVSEFDRNLLGINDYNLLINVMSAAECFRVRRLFKVVCAILGNLGGDNAREEERRELPVVMEEENEDDDLVADDEDDDFMEAAERIYASARNYNPDASEREY</sequence>
<proteinExistence type="inferred from homology"/>
<dbReference type="GO" id="GO:0006511">
    <property type="term" value="P:ubiquitin-dependent protein catabolic process"/>
    <property type="evidence" value="ECO:0007669"/>
    <property type="project" value="InterPro"/>
</dbReference>
<dbReference type="HOGENOM" id="CLU_1367308_0_0_1"/>
<dbReference type="SMART" id="SM00512">
    <property type="entry name" value="Skp1"/>
    <property type="match status" value="1"/>
</dbReference>
<dbReference type="InParanoid" id="G0MX19"/>
<dbReference type="AlphaFoldDB" id="G0MX19"/>
<evidence type="ECO:0008006" key="4">
    <source>
        <dbReference type="Google" id="ProtNLM"/>
    </source>
</evidence>
<dbReference type="STRING" id="135651.G0MX19"/>
<dbReference type="InterPro" id="IPR001232">
    <property type="entry name" value="SKP1-like"/>
</dbReference>
<comment type="similarity">
    <text evidence="1">Belongs to the SKP1 family.</text>
</comment>